<feature type="non-terminal residue" evidence="2">
    <location>
        <position position="344"/>
    </location>
</feature>
<comment type="caution">
    <text evidence="2">The sequence shown here is derived from an EMBL/GenBank/DDBJ whole genome shotgun (WGS) entry which is preliminary data.</text>
</comment>
<dbReference type="OrthoDB" id="5632at2759"/>
<evidence type="ECO:0000256" key="1">
    <source>
        <dbReference type="SAM" id="MobiDB-lite"/>
    </source>
</evidence>
<proteinExistence type="predicted"/>
<organism evidence="2 3">
    <name type="scientific">Lunasporangiospora selenospora</name>
    <dbReference type="NCBI Taxonomy" id="979761"/>
    <lineage>
        <taxon>Eukaryota</taxon>
        <taxon>Fungi</taxon>
        <taxon>Fungi incertae sedis</taxon>
        <taxon>Mucoromycota</taxon>
        <taxon>Mortierellomycotina</taxon>
        <taxon>Mortierellomycetes</taxon>
        <taxon>Mortierellales</taxon>
        <taxon>Mortierellaceae</taxon>
        <taxon>Lunasporangiospora</taxon>
    </lineage>
</organism>
<protein>
    <submittedName>
        <fullName evidence="2">Uncharacterized protein</fullName>
    </submittedName>
</protein>
<evidence type="ECO:0000313" key="2">
    <source>
        <dbReference type="EMBL" id="KAF9579747.1"/>
    </source>
</evidence>
<evidence type="ECO:0000313" key="3">
    <source>
        <dbReference type="Proteomes" id="UP000780801"/>
    </source>
</evidence>
<accession>A0A9P6KCJ1</accession>
<feature type="compositionally biased region" description="Polar residues" evidence="1">
    <location>
        <begin position="235"/>
        <end position="259"/>
    </location>
</feature>
<gene>
    <name evidence="2" type="ORF">BGW38_003874</name>
</gene>
<feature type="region of interest" description="Disordered" evidence="1">
    <location>
        <begin position="205"/>
        <end position="292"/>
    </location>
</feature>
<dbReference type="Proteomes" id="UP000780801">
    <property type="component" value="Unassembled WGS sequence"/>
</dbReference>
<dbReference type="EMBL" id="JAABOA010002521">
    <property type="protein sequence ID" value="KAF9579747.1"/>
    <property type="molecule type" value="Genomic_DNA"/>
</dbReference>
<keyword evidence="3" id="KW-1185">Reference proteome</keyword>
<feature type="compositionally biased region" description="Basic and acidic residues" evidence="1">
    <location>
        <begin position="269"/>
        <end position="279"/>
    </location>
</feature>
<feature type="compositionally biased region" description="Low complexity" evidence="1">
    <location>
        <begin position="219"/>
        <end position="234"/>
    </location>
</feature>
<dbReference type="AlphaFoldDB" id="A0A9P6KCJ1"/>
<reference evidence="2" key="1">
    <citation type="journal article" date="2020" name="Fungal Divers.">
        <title>Resolving the Mortierellaceae phylogeny through synthesis of multi-gene phylogenetics and phylogenomics.</title>
        <authorList>
            <person name="Vandepol N."/>
            <person name="Liber J."/>
            <person name="Desiro A."/>
            <person name="Na H."/>
            <person name="Kennedy M."/>
            <person name="Barry K."/>
            <person name="Grigoriev I.V."/>
            <person name="Miller A.N."/>
            <person name="O'Donnell K."/>
            <person name="Stajich J.E."/>
            <person name="Bonito G."/>
        </authorList>
    </citation>
    <scope>NUCLEOTIDE SEQUENCE</scope>
    <source>
        <strain evidence="2">KOD1015</strain>
    </source>
</reference>
<sequence length="344" mass="36691">MAASLDYDPQRLGLQEIVINTIPKPLLGLEQGSNYHKLQQIRISIPASVDLAGDVKMTLWYDSNYKRSEVDKACKDKLHTIFDKDFSITVKLSPHSASSHPNSDLLSPNLLQQDQRDRTIKLTYQNHEGPDGVQISPPFFSTLKLASRSSARAIFNLGGLGTGSTTSLTGATSSSALASVSTTPTSTATSTTSYLSSLARANSVSQVQTTLSPPPPPSSSSSTSSSWSSTPPTSQGNGKLTPPSSHGNGKLTPPSSHGNGKSVPFKPVWSDRDRDKDDNWDTASISSDCSELDSSLEWWYTKPPRATHSTTTITTTTSTTANIIQPENALQPTDPESGAVLVGS</sequence>
<name>A0A9P6KCJ1_9FUNG</name>